<sequence length="415" mass="44906">MARLLLTNVKQLVNVREQWPVLRGKELALLPCIDNAFLLIEDDTIAAYGPMEQLPSINRSLPADTIDATGKLVLPAWCDSHTHIVFAASRENEFIDKLKGLSYAEIAAKGGGILNSARKLNDATEDELFNMAWERLTALSRLGTGAIEIKSGYGLTVAGELKMLRVIKKLRERSPLTIRATFLGAHTYPVEYKDNHQAYIDLIIQEMLPVIAREKLADYIDVFCETGFFSAAETETICRAGIQHGLKPKIHANQLNLSGGVQAGVAAGAISVDHLETMDEDAISTLAGSSTIGTLLPTAAFFLRMPFQPARALIDAGCAIALASDYNPGSSPSGNMNLVVNMSCIQMKMLPEEAINAATLNGAWAMECADELGSISIGKKASIILTQPVPSLAYLPYAFGSNLIDKVMIKGEWVQ</sequence>
<reference evidence="10" key="1">
    <citation type="submission" date="2016-04" db="EMBL/GenBank/DDBJ databases">
        <authorList>
            <person name="Chen L."/>
            <person name="Zhuang W."/>
            <person name="Wang G."/>
        </authorList>
    </citation>
    <scope>NUCLEOTIDE SEQUENCE [LARGE SCALE GENOMIC DNA]</scope>
    <source>
        <strain evidence="10">208</strain>
    </source>
</reference>
<dbReference type="Gene3D" id="2.30.40.10">
    <property type="entry name" value="Urease, subunit C, domain 1"/>
    <property type="match status" value="1"/>
</dbReference>
<dbReference type="Pfam" id="PF01979">
    <property type="entry name" value="Amidohydro_1"/>
    <property type="match status" value="1"/>
</dbReference>
<evidence type="ECO:0000256" key="4">
    <source>
        <dbReference type="ARBA" id="ARBA00022808"/>
    </source>
</evidence>
<keyword evidence="4 7" id="KW-0369">Histidine metabolism</keyword>
<feature type="binding site" evidence="7">
    <location>
        <position position="186"/>
    </location>
    <ligand>
        <name>4-imidazolone-5-propanoate</name>
        <dbReference type="ChEBI" id="CHEBI:77893"/>
    </ligand>
</feature>
<dbReference type="InterPro" id="IPR032466">
    <property type="entry name" value="Metal_Hydrolase"/>
</dbReference>
<dbReference type="NCBIfam" id="TIGR01224">
    <property type="entry name" value="hutI"/>
    <property type="match status" value="1"/>
</dbReference>
<dbReference type="SUPFAM" id="SSF51338">
    <property type="entry name" value="Composite domain of metallo-dependent hydrolases"/>
    <property type="match status" value="1"/>
</dbReference>
<evidence type="ECO:0000256" key="2">
    <source>
        <dbReference type="ARBA" id="ARBA00022723"/>
    </source>
</evidence>
<evidence type="ECO:0000313" key="10">
    <source>
        <dbReference type="Proteomes" id="UP000192276"/>
    </source>
</evidence>
<feature type="binding site" evidence="7">
    <location>
        <position position="81"/>
    </location>
    <ligand>
        <name>Zn(2+)</name>
        <dbReference type="ChEBI" id="CHEBI:29105"/>
    </ligand>
</feature>
<dbReference type="Proteomes" id="UP000192276">
    <property type="component" value="Unassembled WGS sequence"/>
</dbReference>
<comment type="function">
    <text evidence="7">Catalyzes the hydrolytic cleavage of the carbon-nitrogen bond in imidazolone-5-propanoate to yield N-formimidoyl-L-glutamate. It is the third step in the universal histidine degradation pathway.</text>
</comment>
<dbReference type="FunFam" id="3.20.20.140:FF:000007">
    <property type="entry name" value="Imidazolonepropionase"/>
    <property type="match status" value="1"/>
</dbReference>
<dbReference type="EMBL" id="LWBP01000156">
    <property type="protein sequence ID" value="OQP60299.1"/>
    <property type="molecule type" value="Genomic_DNA"/>
</dbReference>
<dbReference type="RefSeq" id="WP_081164409.1">
    <property type="nucleotide sequence ID" value="NZ_LWBP01000156.1"/>
</dbReference>
<evidence type="ECO:0000256" key="1">
    <source>
        <dbReference type="ARBA" id="ARBA00012864"/>
    </source>
</evidence>
<evidence type="ECO:0000256" key="6">
    <source>
        <dbReference type="ARBA" id="ARBA00023004"/>
    </source>
</evidence>
<proteinExistence type="inferred from homology"/>
<dbReference type="GO" id="GO:0019557">
    <property type="term" value="P:L-histidine catabolic process to glutamate and formate"/>
    <property type="evidence" value="ECO:0007669"/>
    <property type="project" value="UniProtKB-UniPathway"/>
</dbReference>
<evidence type="ECO:0000259" key="8">
    <source>
        <dbReference type="Pfam" id="PF01979"/>
    </source>
</evidence>
<comment type="cofactor">
    <cofactor evidence="7">
        <name>Zn(2+)</name>
        <dbReference type="ChEBI" id="CHEBI:29105"/>
    </cofactor>
    <cofactor evidence="7">
        <name>Fe(3+)</name>
        <dbReference type="ChEBI" id="CHEBI:29034"/>
    </cofactor>
    <text evidence="7">Binds 1 zinc or iron ion per subunit.</text>
</comment>
<dbReference type="SUPFAM" id="SSF51556">
    <property type="entry name" value="Metallo-dependent hydrolases"/>
    <property type="match status" value="1"/>
</dbReference>
<dbReference type="UniPathway" id="UPA00379">
    <property type="reaction ID" value="UER00551"/>
</dbReference>
<protein>
    <recommendedName>
        <fullName evidence="1 7">Imidazolonepropionase</fullName>
        <ecNumber evidence="1 7">3.5.2.7</ecNumber>
    </recommendedName>
    <alternativeName>
        <fullName evidence="7">Imidazolone-5-propionate hydrolase</fullName>
    </alternativeName>
</protein>
<feature type="binding site" evidence="7">
    <location>
        <position position="81"/>
    </location>
    <ligand>
        <name>Fe(3+)</name>
        <dbReference type="ChEBI" id="CHEBI:29034"/>
    </ligand>
</feature>
<keyword evidence="6 7" id="KW-0408">Iron</keyword>
<comment type="catalytic activity">
    <reaction evidence="7">
        <text>4-imidazolone-5-propanoate + H2O = N-formimidoyl-L-glutamate</text>
        <dbReference type="Rhea" id="RHEA:23660"/>
        <dbReference type="ChEBI" id="CHEBI:15377"/>
        <dbReference type="ChEBI" id="CHEBI:58928"/>
        <dbReference type="ChEBI" id="CHEBI:77893"/>
        <dbReference type="EC" id="3.5.2.7"/>
    </reaction>
</comment>
<keyword evidence="2 7" id="KW-0479">Metal-binding</keyword>
<feature type="binding site" evidence="7">
    <location>
        <position position="251"/>
    </location>
    <ligand>
        <name>Zn(2+)</name>
        <dbReference type="ChEBI" id="CHEBI:29105"/>
    </ligand>
</feature>
<dbReference type="InterPro" id="IPR005920">
    <property type="entry name" value="HutI"/>
</dbReference>
<keyword evidence="3 7" id="KW-0378">Hydrolase</keyword>
<dbReference type="Gene3D" id="3.20.20.140">
    <property type="entry name" value="Metal-dependent hydrolases"/>
    <property type="match status" value="1"/>
</dbReference>
<dbReference type="OrthoDB" id="9776455at2"/>
<dbReference type="InterPro" id="IPR006680">
    <property type="entry name" value="Amidohydro-rel"/>
</dbReference>
<keyword evidence="5 7" id="KW-0862">Zinc</keyword>
<dbReference type="PANTHER" id="PTHR42752">
    <property type="entry name" value="IMIDAZOLONEPROPIONASE"/>
    <property type="match status" value="1"/>
</dbReference>
<dbReference type="GO" id="GO:0019556">
    <property type="term" value="P:L-histidine catabolic process to glutamate and formamide"/>
    <property type="evidence" value="ECO:0007669"/>
    <property type="project" value="UniProtKB-UniRule"/>
</dbReference>
<accession>A0A1V9FPK2</accession>
<gene>
    <name evidence="7" type="primary">hutI</name>
    <name evidence="9" type="ORF">A4R26_20290</name>
</gene>
<keyword evidence="7" id="KW-0963">Cytoplasm</keyword>
<organism evidence="9 10">
    <name type="scientific">Niastella populi</name>
    <dbReference type="NCBI Taxonomy" id="550983"/>
    <lineage>
        <taxon>Bacteria</taxon>
        <taxon>Pseudomonadati</taxon>
        <taxon>Bacteroidota</taxon>
        <taxon>Chitinophagia</taxon>
        <taxon>Chitinophagales</taxon>
        <taxon>Chitinophagaceae</taxon>
        <taxon>Niastella</taxon>
    </lineage>
</organism>
<evidence type="ECO:0000256" key="3">
    <source>
        <dbReference type="ARBA" id="ARBA00022801"/>
    </source>
</evidence>
<comment type="pathway">
    <text evidence="7">Amino-acid degradation; L-histidine degradation into L-glutamate; N-formimidoyl-L-glutamate from L-histidine: step 3/3.</text>
</comment>
<dbReference type="HAMAP" id="MF_00372">
    <property type="entry name" value="HutI"/>
    <property type="match status" value="1"/>
</dbReference>
<dbReference type="GO" id="GO:0050480">
    <property type="term" value="F:imidazolonepropionase activity"/>
    <property type="evidence" value="ECO:0007669"/>
    <property type="project" value="UniProtKB-UniRule"/>
</dbReference>
<dbReference type="STRING" id="550983.A4R26_20290"/>
<evidence type="ECO:0000256" key="5">
    <source>
        <dbReference type="ARBA" id="ARBA00022833"/>
    </source>
</evidence>
<feature type="binding site" evidence="7">
    <location>
        <position position="325"/>
    </location>
    <ligand>
        <name>Zn(2+)</name>
        <dbReference type="ChEBI" id="CHEBI:29105"/>
    </ligand>
</feature>
<dbReference type="EC" id="3.5.2.7" evidence="1 7"/>
<dbReference type="PANTHER" id="PTHR42752:SF1">
    <property type="entry name" value="IMIDAZOLONEPROPIONASE-RELATED"/>
    <property type="match status" value="1"/>
</dbReference>
<feature type="binding site" evidence="7">
    <location>
        <position position="325"/>
    </location>
    <ligand>
        <name>Fe(3+)</name>
        <dbReference type="ChEBI" id="CHEBI:29034"/>
    </ligand>
</feature>
<feature type="domain" description="Amidohydrolase-related" evidence="8">
    <location>
        <begin position="244"/>
        <end position="414"/>
    </location>
</feature>
<feature type="binding site" evidence="7">
    <location>
        <position position="251"/>
    </location>
    <ligand>
        <name>Fe(3+)</name>
        <dbReference type="ChEBI" id="CHEBI:29034"/>
    </ligand>
</feature>
<feature type="binding site" evidence="7">
    <location>
        <position position="329"/>
    </location>
    <ligand>
        <name>N-formimidoyl-L-glutamate</name>
        <dbReference type="ChEBI" id="CHEBI:58928"/>
    </ligand>
</feature>
<comment type="similarity">
    <text evidence="7">Belongs to the metallo-dependent hydrolases superfamily. HutI family.</text>
</comment>
<comment type="caution">
    <text evidence="9">The sequence shown here is derived from an EMBL/GenBank/DDBJ whole genome shotgun (WGS) entry which is preliminary data.</text>
</comment>
<dbReference type="AlphaFoldDB" id="A0A1V9FPK2"/>
<comment type="subcellular location">
    <subcellularLocation>
        <location evidence="7">Cytoplasm</location>
    </subcellularLocation>
</comment>
<name>A0A1V9FPK2_9BACT</name>
<evidence type="ECO:0000313" key="9">
    <source>
        <dbReference type="EMBL" id="OQP60299.1"/>
    </source>
</evidence>
<dbReference type="GO" id="GO:0008270">
    <property type="term" value="F:zinc ion binding"/>
    <property type="evidence" value="ECO:0007669"/>
    <property type="project" value="UniProtKB-UniRule"/>
</dbReference>
<feature type="binding site" evidence="7">
    <location>
        <position position="327"/>
    </location>
    <ligand>
        <name>N-formimidoyl-L-glutamate</name>
        <dbReference type="ChEBI" id="CHEBI:58928"/>
    </ligand>
</feature>
<feature type="binding site" evidence="7">
    <location>
        <position position="90"/>
    </location>
    <ligand>
        <name>4-imidazolone-5-propanoate</name>
        <dbReference type="ChEBI" id="CHEBI:77893"/>
    </ligand>
</feature>
<feature type="binding site" evidence="7">
    <location>
        <position position="153"/>
    </location>
    <ligand>
        <name>4-imidazolone-5-propanoate</name>
        <dbReference type="ChEBI" id="CHEBI:77893"/>
    </ligand>
</feature>
<dbReference type="GO" id="GO:0005506">
    <property type="term" value="F:iron ion binding"/>
    <property type="evidence" value="ECO:0007669"/>
    <property type="project" value="UniProtKB-UniRule"/>
</dbReference>
<feature type="binding site" evidence="7">
    <location>
        <position position="153"/>
    </location>
    <ligand>
        <name>N-formimidoyl-L-glutamate</name>
        <dbReference type="ChEBI" id="CHEBI:58928"/>
    </ligand>
</feature>
<dbReference type="InterPro" id="IPR011059">
    <property type="entry name" value="Metal-dep_hydrolase_composite"/>
</dbReference>
<feature type="binding site" evidence="7">
    <location>
        <position position="254"/>
    </location>
    <ligand>
        <name>4-imidazolone-5-propanoate</name>
        <dbReference type="ChEBI" id="CHEBI:77893"/>
    </ligand>
</feature>
<feature type="binding site" evidence="7">
    <location>
        <position position="83"/>
    </location>
    <ligand>
        <name>Fe(3+)</name>
        <dbReference type="ChEBI" id="CHEBI:29034"/>
    </ligand>
</feature>
<evidence type="ECO:0000256" key="7">
    <source>
        <dbReference type="HAMAP-Rule" id="MF_00372"/>
    </source>
</evidence>
<feature type="binding site" evidence="7">
    <location>
        <position position="83"/>
    </location>
    <ligand>
        <name>Zn(2+)</name>
        <dbReference type="ChEBI" id="CHEBI:29105"/>
    </ligand>
</feature>
<feature type="binding site" evidence="7">
    <location>
        <position position="330"/>
    </location>
    <ligand>
        <name>4-imidazolone-5-propanoate</name>
        <dbReference type="ChEBI" id="CHEBI:77893"/>
    </ligand>
</feature>
<dbReference type="GO" id="GO:0005737">
    <property type="term" value="C:cytoplasm"/>
    <property type="evidence" value="ECO:0007669"/>
    <property type="project" value="UniProtKB-SubCell"/>
</dbReference>
<keyword evidence="10" id="KW-1185">Reference proteome</keyword>